<evidence type="ECO:0000313" key="1">
    <source>
        <dbReference type="EMBL" id="AHM56106.1"/>
    </source>
</evidence>
<dbReference type="SUPFAM" id="SSF55874">
    <property type="entry name" value="ATPase domain of HSP90 chaperone/DNA topoisomerase II/histidine kinase"/>
    <property type="match status" value="1"/>
</dbReference>
<dbReference type="EMBL" id="CP007452">
    <property type="protein sequence ID" value="AHM56106.1"/>
    <property type="molecule type" value="Genomic_DNA"/>
</dbReference>
<dbReference type="Gene3D" id="3.30.565.10">
    <property type="entry name" value="Histidine kinase-like ATPase, C-terminal domain"/>
    <property type="match status" value="1"/>
</dbReference>
<dbReference type="PATRIC" id="fig|1286171.3.peg.753"/>
<organism evidence="1 2">
    <name type="scientific">Peptoclostridium acidaminophilum DSM 3953</name>
    <dbReference type="NCBI Taxonomy" id="1286171"/>
    <lineage>
        <taxon>Bacteria</taxon>
        <taxon>Bacillati</taxon>
        <taxon>Bacillota</taxon>
        <taxon>Clostridia</taxon>
        <taxon>Peptostreptococcales</taxon>
        <taxon>Peptoclostridiaceae</taxon>
        <taxon>Peptoclostridium</taxon>
    </lineage>
</organism>
<proteinExistence type="predicted"/>
<name>W8U579_PEPAC</name>
<dbReference type="AlphaFoldDB" id="W8U579"/>
<dbReference type="InterPro" id="IPR036890">
    <property type="entry name" value="HATPase_C_sf"/>
</dbReference>
<protein>
    <submittedName>
        <fullName evidence="1">Uncharacterized protein</fullName>
    </submittedName>
</protein>
<reference evidence="1 2" key="1">
    <citation type="journal article" date="2014" name="Genome Announc.">
        <title>Complete Genome Sequence of Amino Acid-Utilizing Eubacterium acidaminophilum al-2 (DSM 3953).</title>
        <authorList>
            <person name="Poehlein A."/>
            <person name="Andreesen J.R."/>
            <person name="Daniel R."/>
        </authorList>
    </citation>
    <scope>NUCLEOTIDE SEQUENCE [LARGE SCALE GENOMIC DNA]</scope>
    <source>
        <strain evidence="1 2">DSM 3953</strain>
    </source>
</reference>
<dbReference type="STRING" id="1286171.EAL2_c08060"/>
<dbReference type="HOGENOM" id="CLU_433338_0_0_9"/>
<accession>W8U579</accession>
<evidence type="ECO:0000313" key="2">
    <source>
        <dbReference type="Proteomes" id="UP000019591"/>
    </source>
</evidence>
<dbReference type="Pfam" id="PF13589">
    <property type="entry name" value="HATPase_c_3"/>
    <property type="match status" value="1"/>
</dbReference>
<dbReference type="KEGG" id="eac:EAL2_c08060"/>
<dbReference type="RefSeq" id="WP_025435134.1">
    <property type="nucleotide sequence ID" value="NZ_CP007452.1"/>
</dbReference>
<keyword evidence="2" id="KW-1185">Reference proteome</keyword>
<dbReference type="Proteomes" id="UP000019591">
    <property type="component" value="Chromosome"/>
</dbReference>
<dbReference type="eggNOG" id="ENOG502Z8WS">
    <property type="taxonomic scope" value="Bacteria"/>
</dbReference>
<gene>
    <name evidence="1" type="ORF">EAL2_c08060</name>
</gene>
<dbReference type="OrthoDB" id="2078327at2"/>
<sequence length="633" mass="70802">MAVLALPVDQRVIDIDSRRFASIEKALVELITNSDDSYSRLEREGLEVSGKISISYERHQNGAIIAVTDEAEGMDYERIRKVLSYGGAHSLMAQGEAGGRGYFGRGMKQAIYGLGYGWIKSLHDGRYARVDLFRTEDGGYMYDDWDGDRPSEDDDYDRLKIRKGCNGTHITIIVENPQTSIPYFSSLVAAITNNIYLRDVLQRRSVELTNLNVTGKKRASLLLKYEEPESETIIGPNAGGAFLYEGAEYDFTLTLKKAENAELVLKGDERTSGLLVISDTAVFDCQFFHFENQLGTEYLHGVVECPGLAQMLVKGHPIIGDERAGLNIKEPFVAAFADAVSDMIAEAVRKEQQRLSHIDHATTSRRTQMMIEHVLQRMNKIAVEELGIILPPGPGSGRYGPFDTGRPAVLRFSTPFYYRKVNHSFHAAMIVDLSQLMEQEILTFEYQLPESIKAEPYLEDMTVADLPENGRFEWTITGSEIGAKGRLGVTSGPYSAFCEIVIAESASGKGYGHPSGKPPAPWNMDNSVDMFRGYELRNLNNDIERAVYSPEERLILINTEAPTVRLYVNGQGHFKDGARLLLAELLLDVITDELARRYVDRTTQKGHRGAYRQAKQDLIRRYGVEIHSILLGS</sequence>